<keyword evidence="6 10" id="KW-1133">Transmembrane helix</keyword>
<dbReference type="GO" id="GO:0005549">
    <property type="term" value="F:odorant binding"/>
    <property type="evidence" value="ECO:0007669"/>
    <property type="project" value="InterPro"/>
</dbReference>
<comment type="similarity">
    <text evidence="10">Belongs to the insect chemoreceptor superfamily. Heteromeric odorant receptor channel (TC 1.A.69) family.</text>
</comment>
<evidence type="ECO:0000256" key="8">
    <source>
        <dbReference type="ARBA" id="ARBA00023170"/>
    </source>
</evidence>
<accession>A0AAV7HY45</accession>
<sequence>MFITGFSHSSTECFLITLVYYISGRLVIVAERINWLSKKKDLCEDDLNDIIKEYTRLLKLGETMINSYKSSLFVYMMNSTLLLCIIGYQILINQKVCQAFWNCSWYNMSPKYVKKITLCILRSQKPLALKIGKFSYFGISTLTNIRKQCHRYLQHVVNGLYDLHNHLHLCYWLQNTGVNKISQNCMTGPDADLVQFFIYIFAVYLIMTVFCFISEQLMSECDKVSEAFWNCEWYRMPPKTVVNVMFCIQRSQRPLTLKIGKFAHFGHNMLTVVTKTAMGYLRNNVIDIYGTSLMVYMICTTTCICVVGYKILVNCMTGPDADLVQFFIYIVAVYFIMTVFCFISEQLMSECDKVSEAFWNCEWYRMPPKTVVNVMFCIQRSQRPLTLKIGKFAHFGHNMLTVVTKTAMGYLSVLRNFLVIE</sequence>
<feature type="transmembrane region" description="Helical" evidence="10">
    <location>
        <begin position="323"/>
        <end position="343"/>
    </location>
</feature>
<comment type="subcellular location">
    <subcellularLocation>
        <location evidence="1 10">Cell membrane</location>
        <topology evidence="1 10">Multi-pass membrane protein</topology>
    </subcellularLocation>
</comment>
<evidence type="ECO:0000256" key="4">
    <source>
        <dbReference type="ARBA" id="ARBA00022692"/>
    </source>
</evidence>
<dbReference type="PANTHER" id="PTHR21137">
    <property type="entry name" value="ODORANT RECEPTOR"/>
    <property type="match status" value="1"/>
</dbReference>
<evidence type="ECO:0000256" key="6">
    <source>
        <dbReference type="ARBA" id="ARBA00022989"/>
    </source>
</evidence>
<gene>
    <name evidence="11" type="ORF">KQX54_016788</name>
</gene>
<comment type="caution">
    <text evidence="11">The sequence shown here is derived from an EMBL/GenBank/DDBJ whole genome shotgun (WGS) entry which is preliminary data.</text>
</comment>
<dbReference type="InterPro" id="IPR004117">
    <property type="entry name" value="7tm6_olfct_rcpt"/>
</dbReference>
<keyword evidence="12" id="KW-1185">Reference proteome</keyword>
<dbReference type="AlphaFoldDB" id="A0AAV7HY45"/>
<dbReference type="GO" id="GO:0007165">
    <property type="term" value="P:signal transduction"/>
    <property type="evidence" value="ECO:0007669"/>
    <property type="project" value="UniProtKB-KW"/>
</dbReference>
<reference evidence="11 12" key="1">
    <citation type="journal article" date="2021" name="J. Hered.">
        <title>A chromosome-level genome assembly of the parasitoid wasp, Cotesia glomerata (Hymenoptera: Braconidae).</title>
        <authorList>
            <person name="Pinto B.J."/>
            <person name="Weis J.J."/>
            <person name="Gamble T."/>
            <person name="Ode P.J."/>
            <person name="Paul R."/>
            <person name="Zaspel J.M."/>
        </authorList>
    </citation>
    <scope>NUCLEOTIDE SEQUENCE [LARGE SCALE GENOMIC DNA]</scope>
    <source>
        <strain evidence="11">CgM1</strain>
    </source>
</reference>
<evidence type="ECO:0000256" key="2">
    <source>
        <dbReference type="ARBA" id="ARBA00022475"/>
    </source>
</evidence>
<feature type="transmembrane region" description="Helical" evidence="10">
    <location>
        <begin position="196"/>
        <end position="213"/>
    </location>
</feature>
<evidence type="ECO:0000256" key="1">
    <source>
        <dbReference type="ARBA" id="ARBA00004651"/>
    </source>
</evidence>
<dbReference type="GO" id="GO:0004984">
    <property type="term" value="F:olfactory receptor activity"/>
    <property type="evidence" value="ECO:0007669"/>
    <property type="project" value="InterPro"/>
</dbReference>
<keyword evidence="9 10" id="KW-0807">Transducer</keyword>
<organism evidence="11 12">
    <name type="scientific">Cotesia glomerata</name>
    <name type="common">Lepidopteran parasitic wasp</name>
    <name type="synonym">Apanteles glomeratus</name>
    <dbReference type="NCBI Taxonomy" id="32391"/>
    <lineage>
        <taxon>Eukaryota</taxon>
        <taxon>Metazoa</taxon>
        <taxon>Ecdysozoa</taxon>
        <taxon>Arthropoda</taxon>
        <taxon>Hexapoda</taxon>
        <taxon>Insecta</taxon>
        <taxon>Pterygota</taxon>
        <taxon>Neoptera</taxon>
        <taxon>Endopterygota</taxon>
        <taxon>Hymenoptera</taxon>
        <taxon>Apocrita</taxon>
        <taxon>Ichneumonoidea</taxon>
        <taxon>Braconidae</taxon>
        <taxon>Microgastrinae</taxon>
        <taxon>Cotesia</taxon>
    </lineage>
</organism>
<evidence type="ECO:0000256" key="9">
    <source>
        <dbReference type="ARBA" id="ARBA00023224"/>
    </source>
</evidence>
<keyword evidence="7 10" id="KW-0472">Membrane</keyword>
<evidence type="ECO:0000256" key="7">
    <source>
        <dbReference type="ARBA" id="ARBA00023136"/>
    </source>
</evidence>
<dbReference type="Proteomes" id="UP000826195">
    <property type="component" value="Unassembled WGS sequence"/>
</dbReference>
<comment type="caution">
    <text evidence="10">Lacks conserved residue(s) required for the propagation of feature annotation.</text>
</comment>
<feature type="transmembrane region" description="Helical" evidence="10">
    <location>
        <begin position="72"/>
        <end position="92"/>
    </location>
</feature>
<proteinExistence type="inferred from homology"/>
<evidence type="ECO:0000256" key="5">
    <source>
        <dbReference type="ARBA" id="ARBA00022725"/>
    </source>
</evidence>
<evidence type="ECO:0000313" key="12">
    <source>
        <dbReference type="Proteomes" id="UP000826195"/>
    </source>
</evidence>
<evidence type="ECO:0000256" key="3">
    <source>
        <dbReference type="ARBA" id="ARBA00022606"/>
    </source>
</evidence>
<evidence type="ECO:0000313" key="11">
    <source>
        <dbReference type="EMBL" id="KAH0535487.1"/>
    </source>
</evidence>
<feature type="transmembrane region" description="Helical" evidence="10">
    <location>
        <begin position="288"/>
        <end position="311"/>
    </location>
</feature>
<keyword evidence="8 10" id="KW-0675">Receptor</keyword>
<dbReference type="GO" id="GO:0005886">
    <property type="term" value="C:plasma membrane"/>
    <property type="evidence" value="ECO:0007669"/>
    <property type="project" value="UniProtKB-SubCell"/>
</dbReference>
<protein>
    <recommendedName>
        <fullName evidence="10">Odorant receptor</fullName>
    </recommendedName>
</protein>
<keyword evidence="5 10" id="KW-0552">Olfaction</keyword>
<keyword evidence="4 10" id="KW-0812">Transmembrane</keyword>
<dbReference type="PANTHER" id="PTHR21137:SF35">
    <property type="entry name" value="ODORANT RECEPTOR 19A-RELATED"/>
    <property type="match status" value="1"/>
</dbReference>
<name>A0AAV7HY45_COTGL</name>
<dbReference type="EMBL" id="JAHXZJ010002982">
    <property type="protein sequence ID" value="KAH0535487.1"/>
    <property type="molecule type" value="Genomic_DNA"/>
</dbReference>
<keyword evidence="3 10" id="KW-0716">Sensory transduction</keyword>
<dbReference type="Pfam" id="PF02949">
    <property type="entry name" value="7tm_6"/>
    <property type="match status" value="4"/>
</dbReference>
<evidence type="ECO:0000256" key="10">
    <source>
        <dbReference type="RuleBase" id="RU351113"/>
    </source>
</evidence>
<keyword evidence="2" id="KW-1003">Cell membrane</keyword>